<keyword evidence="4" id="KW-0687">Ribonucleoprotein</keyword>
<dbReference type="Pfam" id="PF00411">
    <property type="entry name" value="Ribosomal_S11"/>
    <property type="match status" value="1"/>
</dbReference>
<accession>A0A140F2N4</accession>
<dbReference type="GeneID" id="26994724"/>
<comment type="subcellular location">
    <subcellularLocation>
        <location evidence="1">Plastid</location>
        <location evidence="1">Chloroplast</location>
    </subcellularLocation>
</comment>
<keyword evidence="5" id="KW-0496">Mitochondrion</keyword>
<dbReference type="SUPFAM" id="SSF53137">
    <property type="entry name" value="Translational machinery components"/>
    <property type="match status" value="1"/>
</dbReference>
<dbReference type="HAMAP" id="MF_01310">
    <property type="entry name" value="Ribosomal_uS11"/>
    <property type="match status" value="1"/>
</dbReference>
<evidence type="ECO:0000256" key="3">
    <source>
        <dbReference type="ARBA" id="ARBA00022980"/>
    </source>
</evidence>
<reference evidence="5" key="1">
    <citation type="journal article" date="2016" name="Genome Biol. Evol.">
        <title>A Comparative Analysis of Mitochondrial Genomes in Eustigmatophyte Algae.</title>
        <authorList>
            <person name="Sevcikova T."/>
            <person name="Klimes V."/>
            <person name="Zbrankova V."/>
            <person name="Strnad H."/>
            <person name="Hroudova M."/>
            <person name="Vlcek C."/>
            <person name="Elias M."/>
        </authorList>
    </citation>
    <scope>NUCLEOTIDE SEQUENCE</scope>
    <source>
        <strain evidence="5">CCALA 838</strain>
    </source>
</reference>
<geneLocation type="mitochondrion" evidence="5"/>
<dbReference type="GO" id="GO:0006412">
    <property type="term" value="P:translation"/>
    <property type="evidence" value="ECO:0007669"/>
    <property type="project" value="InterPro"/>
</dbReference>
<organism evidence="5">
    <name type="scientific">Trachydiscus minutus</name>
    <dbReference type="NCBI Taxonomy" id="1032745"/>
    <lineage>
        <taxon>Eukaryota</taxon>
        <taxon>Sar</taxon>
        <taxon>Stramenopiles</taxon>
        <taxon>Ochrophyta</taxon>
        <taxon>Eustigmatophyceae</taxon>
        <taxon>Goniochloridales</taxon>
        <taxon>Goniochloridaceae</taxon>
        <taxon>Trachydiscus</taxon>
    </lineage>
</organism>
<dbReference type="RefSeq" id="YP_009237657.1">
    <property type="nucleotide sequence ID" value="NC_029643.1"/>
</dbReference>
<dbReference type="Gene3D" id="3.30.420.80">
    <property type="entry name" value="Ribosomal protein S11"/>
    <property type="match status" value="1"/>
</dbReference>
<dbReference type="PANTHER" id="PTHR11759">
    <property type="entry name" value="40S RIBOSOMAL PROTEIN S14/30S RIBOSOMAL PROTEIN S11"/>
    <property type="match status" value="1"/>
</dbReference>
<gene>
    <name evidence="5" type="primary">rps11</name>
</gene>
<dbReference type="GO" id="GO:0003735">
    <property type="term" value="F:structural constituent of ribosome"/>
    <property type="evidence" value="ECO:0007669"/>
    <property type="project" value="InterPro"/>
</dbReference>
<evidence type="ECO:0000256" key="1">
    <source>
        <dbReference type="ARBA" id="ARBA00004229"/>
    </source>
</evidence>
<evidence type="ECO:0000313" key="5">
    <source>
        <dbReference type="EMBL" id="AML60668.1"/>
    </source>
</evidence>
<evidence type="ECO:0000256" key="4">
    <source>
        <dbReference type="ARBA" id="ARBA00023274"/>
    </source>
</evidence>
<keyword evidence="3 5" id="KW-0689">Ribosomal protein</keyword>
<sequence length="158" mass="18268">MFKLKEFYQYKRELVKRNKILRLSLNKFSLNKLHKLGLCDARDYGQGILYLKVSQNNTIISLTNLKGKVEITKSCGCLGFQGKKKRSTKFAIESTLFSVIKKVKELQWKRIAVYLNGFAKGRFYILNSLKKNNLKLGLVRDVTAIPHNGCRPKKLRRG</sequence>
<dbReference type="AlphaFoldDB" id="A0A140F2N4"/>
<dbReference type="InterPro" id="IPR001971">
    <property type="entry name" value="Ribosomal_uS11"/>
</dbReference>
<evidence type="ECO:0000256" key="2">
    <source>
        <dbReference type="ARBA" id="ARBA00006194"/>
    </source>
</evidence>
<proteinExistence type="inferred from homology"/>
<comment type="similarity">
    <text evidence="2">Belongs to the universal ribosomal protein uS11 family.</text>
</comment>
<dbReference type="GO" id="GO:0009507">
    <property type="term" value="C:chloroplast"/>
    <property type="evidence" value="ECO:0007669"/>
    <property type="project" value="UniProtKB-SubCell"/>
</dbReference>
<dbReference type="GO" id="GO:0005840">
    <property type="term" value="C:ribosome"/>
    <property type="evidence" value="ECO:0007669"/>
    <property type="project" value="UniProtKB-KW"/>
</dbReference>
<name>A0A140F2N4_9STRA</name>
<dbReference type="InterPro" id="IPR036967">
    <property type="entry name" value="Ribosomal_uS11_sf"/>
</dbReference>
<protein>
    <submittedName>
        <fullName evidence="5">Ribosomal protein S11</fullName>
    </submittedName>
</protein>
<dbReference type="GO" id="GO:1990904">
    <property type="term" value="C:ribonucleoprotein complex"/>
    <property type="evidence" value="ECO:0007669"/>
    <property type="project" value="UniProtKB-KW"/>
</dbReference>
<dbReference type="EMBL" id="KU501220">
    <property type="protein sequence ID" value="AML60668.1"/>
    <property type="molecule type" value="Genomic_DNA"/>
</dbReference>